<dbReference type="InterPro" id="IPR017945">
    <property type="entry name" value="DHBP_synth_RibB-like_a/b_dom"/>
</dbReference>
<dbReference type="AlphaFoldDB" id="A0AAW9HMP0"/>
<dbReference type="PROSITE" id="PS51163">
    <property type="entry name" value="YRDC"/>
    <property type="match status" value="1"/>
</dbReference>
<feature type="domain" description="YrdC-like" evidence="1">
    <location>
        <begin position="1"/>
        <end position="188"/>
    </location>
</feature>
<dbReference type="GO" id="GO:0003725">
    <property type="term" value="F:double-stranded RNA binding"/>
    <property type="evidence" value="ECO:0007669"/>
    <property type="project" value="InterPro"/>
</dbReference>
<organism evidence="2 3">
    <name type="scientific">Actinobaculum suis</name>
    <dbReference type="NCBI Taxonomy" id="1657"/>
    <lineage>
        <taxon>Bacteria</taxon>
        <taxon>Bacillati</taxon>
        <taxon>Actinomycetota</taxon>
        <taxon>Actinomycetes</taxon>
        <taxon>Actinomycetales</taxon>
        <taxon>Actinomycetaceae</taxon>
        <taxon>Actinobaculum</taxon>
    </lineage>
</organism>
<proteinExistence type="predicted"/>
<dbReference type="Pfam" id="PF01300">
    <property type="entry name" value="Sua5_yciO_yrdC"/>
    <property type="match status" value="1"/>
</dbReference>
<accession>A0AAW9HMP0</accession>
<reference evidence="2" key="1">
    <citation type="submission" date="2023-10" db="EMBL/GenBank/DDBJ databases">
        <title>Whole Genome based description of the genera Actinobaculum and Actinotignum reveals a complex phylogenetic relationship within the species included in the genus Actinotignum.</title>
        <authorList>
            <person name="Jensen C.S."/>
            <person name="Dargis R."/>
            <person name="Kemp M."/>
            <person name="Christensen J.J."/>
        </authorList>
    </citation>
    <scope>NUCLEOTIDE SEQUENCE</scope>
    <source>
        <strain evidence="2">Actinobaculum_suis_CCUG19206T</strain>
    </source>
</reference>
<sequence>MTVIPTKVGYIIGTVDRTGLERKFRVKHRALNKPAVVLVGSMEELRELAQLTPEIEGFYQECWDRDILMGCILPWRPEAEKYIPEGAKHLVQDGLGTSCFVLKFGVPGEQIAAKLWEEDKTILFASSANPSGKGNRGLVEGIGEEIATEADLIIAADEYPRSIQPTATEESRWGQGIMVSMVDREGKLIPEQHGKRNVEPCPTFIRKGIYNEEVLEILVRRFNSWNFRQGAYY</sequence>
<dbReference type="EMBL" id="JAWNFU010000001">
    <property type="protein sequence ID" value="MDY5152968.1"/>
    <property type="molecule type" value="Genomic_DNA"/>
</dbReference>
<dbReference type="InterPro" id="IPR006070">
    <property type="entry name" value="Sua5-like_dom"/>
</dbReference>
<evidence type="ECO:0000313" key="2">
    <source>
        <dbReference type="EMBL" id="MDY5152968.1"/>
    </source>
</evidence>
<name>A0AAW9HMP0_9ACTO</name>
<dbReference type="Proteomes" id="UP001273799">
    <property type="component" value="Unassembled WGS sequence"/>
</dbReference>
<evidence type="ECO:0000313" key="3">
    <source>
        <dbReference type="Proteomes" id="UP001273799"/>
    </source>
</evidence>
<gene>
    <name evidence="2" type="ORF">R6G71_02725</name>
</gene>
<dbReference type="Gene3D" id="3.90.870.10">
    <property type="entry name" value="DHBP synthase"/>
    <property type="match status" value="1"/>
</dbReference>
<evidence type="ECO:0000259" key="1">
    <source>
        <dbReference type="PROSITE" id="PS51163"/>
    </source>
</evidence>
<protein>
    <submittedName>
        <fullName evidence="2">Sua5/YciO/YrdC/YwlC family protein</fullName>
    </submittedName>
</protein>
<dbReference type="SUPFAM" id="SSF55821">
    <property type="entry name" value="YrdC/RibB"/>
    <property type="match status" value="1"/>
</dbReference>
<comment type="caution">
    <text evidence="2">The sequence shown here is derived from an EMBL/GenBank/DDBJ whole genome shotgun (WGS) entry which is preliminary data.</text>
</comment>